<proteinExistence type="predicted"/>
<gene>
    <name evidence="1" type="ORF">RJ640_012581</name>
</gene>
<evidence type="ECO:0000313" key="2">
    <source>
        <dbReference type="Proteomes" id="UP001187471"/>
    </source>
</evidence>
<dbReference type="AlphaFoldDB" id="A0AA88UEY9"/>
<protein>
    <submittedName>
        <fullName evidence="1">Uncharacterized protein</fullName>
    </submittedName>
</protein>
<evidence type="ECO:0000313" key="1">
    <source>
        <dbReference type="EMBL" id="KAK2982379.1"/>
    </source>
</evidence>
<sequence>MDGPSLDSYMAWLLKKEKMEPRRKYQQQLQQRKNYEDRWGMVGSLLNWNQDPNLKNPNNKKRGEENEIDLRDEASLFLEKAELGALTLLLDLLAELLQLLLFGVVLLLRLPHVLYVPKAARVPSLLVQKLQRHLPDHPHNFLDRCLSWSRGACLLALFCFAQ</sequence>
<name>A0AA88UEY9_9ASTE</name>
<dbReference type="EMBL" id="JAVXUO010001430">
    <property type="protein sequence ID" value="KAK2982379.1"/>
    <property type="molecule type" value="Genomic_DNA"/>
</dbReference>
<dbReference type="Proteomes" id="UP001187471">
    <property type="component" value="Unassembled WGS sequence"/>
</dbReference>
<organism evidence="1 2">
    <name type="scientific">Escallonia rubra</name>
    <dbReference type="NCBI Taxonomy" id="112253"/>
    <lineage>
        <taxon>Eukaryota</taxon>
        <taxon>Viridiplantae</taxon>
        <taxon>Streptophyta</taxon>
        <taxon>Embryophyta</taxon>
        <taxon>Tracheophyta</taxon>
        <taxon>Spermatophyta</taxon>
        <taxon>Magnoliopsida</taxon>
        <taxon>eudicotyledons</taxon>
        <taxon>Gunneridae</taxon>
        <taxon>Pentapetalae</taxon>
        <taxon>asterids</taxon>
        <taxon>campanulids</taxon>
        <taxon>Escalloniales</taxon>
        <taxon>Escalloniaceae</taxon>
        <taxon>Escallonia</taxon>
    </lineage>
</organism>
<comment type="caution">
    <text evidence="1">The sequence shown here is derived from an EMBL/GenBank/DDBJ whole genome shotgun (WGS) entry which is preliminary data.</text>
</comment>
<reference evidence="1" key="1">
    <citation type="submission" date="2022-12" db="EMBL/GenBank/DDBJ databases">
        <title>Draft genome assemblies for two species of Escallonia (Escalloniales).</title>
        <authorList>
            <person name="Chanderbali A."/>
            <person name="Dervinis C."/>
            <person name="Anghel I."/>
            <person name="Soltis D."/>
            <person name="Soltis P."/>
            <person name="Zapata F."/>
        </authorList>
    </citation>
    <scope>NUCLEOTIDE SEQUENCE</scope>
    <source>
        <strain evidence="1">UCBG92.1500</strain>
        <tissue evidence="1">Leaf</tissue>
    </source>
</reference>
<accession>A0AA88UEY9</accession>
<keyword evidence="2" id="KW-1185">Reference proteome</keyword>